<evidence type="ECO:0000256" key="4">
    <source>
        <dbReference type="SAM" id="MobiDB-lite"/>
    </source>
</evidence>
<keyword evidence="2" id="KW-0539">Nucleus</keyword>
<dbReference type="InterPro" id="IPR052417">
    <property type="entry name" value="Dachshund_domain"/>
</dbReference>
<dbReference type="AlphaFoldDB" id="A0AAW1BI68"/>
<keyword evidence="7" id="KW-1185">Reference proteome</keyword>
<dbReference type="GO" id="GO:0000978">
    <property type="term" value="F:RNA polymerase II cis-regulatory region sequence-specific DNA binding"/>
    <property type="evidence" value="ECO:0007669"/>
    <property type="project" value="TreeGrafter"/>
</dbReference>
<dbReference type="Gene3D" id="3.10.260.20">
    <property type="entry name" value="Ski"/>
    <property type="match status" value="1"/>
</dbReference>
<dbReference type="InterPro" id="IPR037000">
    <property type="entry name" value="Ski_DNA-bd_sf"/>
</dbReference>
<dbReference type="InterPro" id="IPR009061">
    <property type="entry name" value="DNA-bd_dom_put_sf"/>
</dbReference>
<feature type="region of interest" description="Disordered" evidence="4">
    <location>
        <begin position="294"/>
        <end position="313"/>
    </location>
</feature>
<feature type="compositionally biased region" description="Basic and acidic residues" evidence="4">
    <location>
        <begin position="234"/>
        <end position="250"/>
    </location>
</feature>
<dbReference type="GO" id="GO:0000981">
    <property type="term" value="F:DNA-binding transcription factor activity, RNA polymerase II-specific"/>
    <property type="evidence" value="ECO:0007669"/>
    <property type="project" value="TreeGrafter"/>
</dbReference>
<feature type="compositionally biased region" description="Low complexity" evidence="4">
    <location>
        <begin position="1"/>
        <end position="41"/>
    </location>
</feature>
<evidence type="ECO:0000256" key="1">
    <source>
        <dbReference type="ARBA" id="ARBA00004123"/>
    </source>
</evidence>
<evidence type="ECO:0000256" key="3">
    <source>
        <dbReference type="ARBA" id="ARBA00038192"/>
    </source>
</evidence>
<organism evidence="6 7">
    <name type="scientific">Crotalus adamanteus</name>
    <name type="common">Eastern diamondback rattlesnake</name>
    <dbReference type="NCBI Taxonomy" id="8729"/>
    <lineage>
        <taxon>Eukaryota</taxon>
        <taxon>Metazoa</taxon>
        <taxon>Chordata</taxon>
        <taxon>Craniata</taxon>
        <taxon>Vertebrata</taxon>
        <taxon>Euteleostomi</taxon>
        <taxon>Lepidosauria</taxon>
        <taxon>Squamata</taxon>
        <taxon>Bifurcata</taxon>
        <taxon>Unidentata</taxon>
        <taxon>Episquamata</taxon>
        <taxon>Toxicofera</taxon>
        <taxon>Serpentes</taxon>
        <taxon>Colubroidea</taxon>
        <taxon>Viperidae</taxon>
        <taxon>Crotalinae</taxon>
        <taxon>Crotalus</taxon>
    </lineage>
</organism>
<gene>
    <name evidence="6" type="ORF">NXF25_010034</name>
</gene>
<feature type="region of interest" description="Disordered" evidence="4">
    <location>
        <begin position="1"/>
        <end position="61"/>
    </location>
</feature>
<evidence type="ECO:0000256" key="2">
    <source>
        <dbReference type="ARBA" id="ARBA00023242"/>
    </source>
</evidence>
<dbReference type="EMBL" id="JAOTOJ010000004">
    <property type="protein sequence ID" value="KAK9401678.1"/>
    <property type="molecule type" value="Genomic_DNA"/>
</dbReference>
<feature type="compositionally biased region" description="Polar residues" evidence="4">
    <location>
        <begin position="112"/>
        <end position="121"/>
    </location>
</feature>
<dbReference type="SUPFAM" id="SSF46955">
    <property type="entry name" value="Putative DNA-binding domain"/>
    <property type="match status" value="1"/>
</dbReference>
<comment type="subcellular location">
    <subcellularLocation>
        <location evidence="1">Nucleus</location>
    </subcellularLocation>
</comment>
<dbReference type="PANTHER" id="PTHR12577:SF14">
    <property type="entry name" value="DACHSHUND HOMOLOG 1"/>
    <property type="match status" value="1"/>
</dbReference>
<dbReference type="GO" id="GO:0005667">
    <property type="term" value="C:transcription regulator complex"/>
    <property type="evidence" value="ECO:0007669"/>
    <property type="project" value="TreeGrafter"/>
</dbReference>
<dbReference type="GO" id="GO:0005634">
    <property type="term" value="C:nucleus"/>
    <property type="evidence" value="ECO:0007669"/>
    <property type="project" value="UniProtKB-SubCell"/>
</dbReference>
<dbReference type="InterPro" id="IPR003380">
    <property type="entry name" value="SKI/SNO/DAC"/>
</dbReference>
<evidence type="ECO:0000313" key="6">
    <source>
        <dbReference type="EMBL" id="KAK9401678.1"/>
    </source>
</evidence>
<reference evidence="6 7" key="1">
    <citation type="journal article" date="2024" name="Proc. Natl. Acad. Sci. U.S.A.">
        <title>The genetic regulatory architecture and epigenomic basis for age-related changes in rattlesnake venom.</title>
        <authorList>
            <person name="Hogan M.P."/>
            <person name="Holding M.L."/>
            <person name="Nystrom G.S."/>
            <person name="Colston T.J."/>
            <person name="Bartlett D.A."/>
            <person name="Mason A.J."/>
            <person name="Ellsworth S.A."/>
            <person name="Rautsaw R.M."/>
            <person name="Lawrence K.C."/>
            <person name="Strickland J.L."/>
            <person name="He B."/>
            <person name="Fraser P."/>
            <person name="Margres M.J."/>
            <person name="Gilbert D.M."/>
            <person name="Gibbs H.L."/>
            <person name="Parkinson C.L."/>
            <person name="Rokyta D.R."/>
        </authorList>
    </citation>
    <scope>NUCLEOTIDE SEQUENCE [LARGE SCALE GENOMIC DNA]</scope>
    <source>
        <strain evidence="6">DRR0105</strain>
    </source>
</reference>
<feature type="compositionally biased region" description="Polar residues" evidence="4">
    <location>
        <begin position="303"/>
        <end position="313"/>
    </location>
</feature>
<dbReference type="PANTHER" id="PTHR12577">
    <property type="entry name" value="DACHSHUND"/>
    <property type="match status" value="1"/>
</dbReference>
<feature type="compositionally biased region" description="Pro residues" evidence="4">
    <location>
        <begin position="84"/>
        <end position="94"/>
    </location>
</feature>
<sequence>MPGAAHPRRAAGVAPAAPAAGAAPAAPGSRPLPAARPGRPGRSPRRSPRRPGLFRPEPGAVAAAAAAAAAAAVSGGAEGNSGPGPGPAPGPCPCPGATGGVPPAPSGKPVYSTPSPVENTPQNNECKMVELRGAQVASFSVEGCELICLPQAFLKHLVGGLHTVYTKLKRLEITPVVCNVEQVSAAGKRERGGGGGEGKNPSVRVSVSLGAPGIPGVCFARGSPRSAAPAPRAAKLEREERAREQYLSRDQGEGQVNELLLGAGRWGNPACPPPQLLLLLPSLWRMLRRDRAGFSPRAKEPQKSANTWWALQE</sequence>
<dbReference type="Pfam" id="PF02437">
    <property type="entry name" value="Ski_Sno_DHD"/>
    <property type="match status" value="1"/>
</dbReference>
<feature type="domain" description="SKI/SNO/DAC" evidence="5">
    <location>
        <begin position="111"/>
        <end position="184"/>
    </location>
</feature>
<dbReference type="Proteomes" id="UP001474421">
    <property type="component" value="Unassembled WGS sequence"/>
</dbReference>
<comment type="similarity">
    <text evidence="3">Belongs to the DACH/dachshund family.</text>
</comment>
<proteinExistence type="inferred from homology"/>
<evidence type="ECO:0000259" key="5">
    <source>
        <dbReference type="Pfam" id="PF02437"/>
    </source>
</evidence>
<evidence type="ECO:0000313" key="7">
    <source>
        <dbReference type="Proteomes" id="UP001474421"/>
    </source>
</evidence>
<accession>A0AAW1BI68</accession>
<protein>
    <recommendedName>
        <fullName evidence="5">SKI/SNO/DAC domain-containing protein</fullName>
    </recommendedName>
</protein>
<feature type="region of interest" description="Disordered" evidence="4">
    <location>
        <begin position="75"/>
        <end position="121"/>
    </location>
</feature>
<feature type="compositionally biased region" description="Low complexity" evidence="4">
    <location>
        <begin position="222"/>
        <end position="233"/>
    </location>
</feature>
<name>A0AAW1BI68_CROAD</name>
<comment type="caution">
    <text evidence="6">The sequence shown here is derived from an EMBL/GenBank/DDBJ whole genome shotgun (WGS) entry which is preliminary data.</text>
</comment>
<feature type="region of interest" description="Disordered" evidence="4">
    <location>
        <begin position="222"/>
        <end position="250"/>
    </location>
</feature>